<sequence>MMDQLLSILCRAAFVIGGGWVAMSGTIAICIAVNRGRQSYLAPMLLRGAAAAFLWLVFCLWYFS</sequence>
<feature type="transmembrane region" description="Helical" evidence="1">
    <location>
        <begin position="45"/>
        <end position="63"/>
    </location>
</feature>
<proteinExistence type="predicted"/>
<evidence type="ECO:0000256" key="1">
    <source>
        <dbReference type="SAM" id="Phobius"/>
    </source>
</evidence>
<name>A0A443KQ52_9RHOB</name>
<evidence type="ECO:0000313" key="3">
    <source>
        <dbReference type="Proteomes" id="UP000284451"/>
    </source>
</evidence>
<dbReference type="Proteomes" id="UP000284451">
    <property type="component" value="Unassembled WGS sequence"/>
</dbReference>
<accession>A0A443KQ52</accession>
<keyword evidence="1" id="KW-1133">Transmembrane helix</keyword>
<dbReference type="RefSeq" id="WP_128230940.1">
    <property type="nucleotide sequence ID" value="NZ_SAUY01000001.1"/>
</dbReference>
<reference evidence="2 3" key="1">
    <citation type="submission" date="2019-01" db="EMBL/GenBank/DDBJ databases">
        <title>Sinorhodobacter populi sp. nov. isolated from the symptomatic bark tissue of Populus euramericana canker.</title>
        <authorList>
            <person name="Xu G."/>
        </authorList>
    </citation>
    <scope>NUCLEOTIDE SEQUENCE [LARGE SCALE GENOMIC DNA]</scope>
    <source>
        <strain evidence="2 3">07D10-4-3</strain>
    </source>
</reference>
<keyword evidence="1" id="KW-0812">Transmembrane</keyword>
<dbReference type="EMBL" id="SAUY01000001">
    <property type="protein sequence ID" value="RWR35032.1"/>
    <property type="molecule type" value="Genomic_DNA"/>
</dbReference>
<protein>
    <submittedName>
        <fullName evidence="2">Uncharacterized protein</fullName>
    </submittedName>
</protein>
<dbReference type="AlphaFoldDB" id="A0A443KQ52"/>
<evidence type="ECO:0000313" key="2">
    <source>
        <dbReference type="EMBL" id="RWR35032.1"/>
    </source>
</evidence>
<comment type="caution">
    <text evidence="2">The sequence shown here is derived from an EMBL/GenBank/DDBJ whole genome shotgun (WGS) entry which is preliminary data.</text>
</comment>
<gene>
    <name evidence="2" type="ORF">D2T29_00720</name>
</gene>
<organism evidence="2 3">
    <name type="scientific">Paenirhodobacter populi</name>
    <dbReference type="NCBI Taxonomy" id="2306993"/>
    <lineage>
        <taxon>Bacteria</taxon>
        <taxon>Pseudomonadati</taxon>
        <taxon>Pseudomonadota</taxon>
        <taxon>Alphaproteobacteria</taxon>
        <taxon>Rhodobacterales</taxon>
        <taxon>Rhodobacter group</taxon>
        <taxon>Paenirhodobacter</taxon>
    </lineage>
</organism>
<feature type="transmembrane region" description="Helical" evidence="1">
    <location>
        <begin position="12"/>
        <end position="33"/>
    </location>
</feature>
<keyword evidence="1" id="KW-0472">Membrane</keyword>
<reference evidence="2 3" key="2">
    <citation type="submission" date="2019-01" db="EMBL/GenBank/DDBJ databases">
        <authorList>
            <person name="Li Y."/>
        </authorList>
    </citation>
    <scope>NUCLEOTIDE SEQUENCE [LARGE SCALE GENOMIC DNA]</scope>
    <source>
        <strain evidence="2 3">07D10-4-3</strain>
    </source>
</reference>